<name>A0A6B8RH14_9BACL</name>
<feature type="transmembrane region" description="Helical" evidence="1">
    <location>
        <begin position="58"/>
        <end position="77"/>
    </location>
</feature>
<evidence type="ECO:0000313" key="2">
    <source>
        <dbReference type="EMBL" id="QGQ95389.1"/>
    </source>
</evidence>
<keyword evidence="1" id="KW-1133">Transmembrane helix</keyword>
<dbReference type="RefSeq" id="WP_155700412.1">
    <property type="nucleotide sequence ID" value="NZ_CP034235.1"/>
</dbReference>
<proteinExistence type="predicted"/>
<keyword evidence="1" id="KW-0472">Membrane</keyword>
<dbReference type="InterPro" id="IPR025470">
    <property type="entry name" value="DUF4321"/>
</dbReference>
<organism evidence="2 3">
    <name type="scientific">Paenibacillus psychroresistens</name>
    <dbReference type="NCBI Taxonomy" id="1778678"/>
    <lineage>
        <taxon>Bacteria</taxon>
        <taxon>Bacillati</taxon>
        <taxon>Bacillota</taxon>
        <taxon>Bacilli</taxon>
        <taxon>Bacillales</taxon>
        <taxon>Paenibacillaceae</taxon>
        <taxon>Paenibacillus</taxon>
    </lineage>
</organism>
<gene>
    <name evidence="2" type="ORF">EHS13_11085</name>
</gene>
<reference evidence="3" key="1">
    <citation type="submission" date="2018-11" db="EMBL/GenBank/DDBJ databases">
        <title>Complete genome sequence of Paenibacillus sp. ML311-T8.</title>
        <authorList>
            <person name="Nam Y.-D."/>
            <person name="Kang J."/>
            <person name="Chung W.-H."/>
            <person name="Park Y.S."/>
        </authorList>
    </citation>
    <scope>NUCLEOTIDE SEQUENCE [LARGE SCALE GENOMIC DNA]</scope>
    <source>
        <strain evidence="3">ML311-T8</strain>
    </source>
</reference>
<accession>A0A6B8RH14</accession>
<dbReference type="EMBL" id="CP034235">
    <property type="protein sequence ID" value="QGQ95389.1"/>
    <property type="molecule type" value="Genomic_DNA"/>
</dbReference>
<protein>
    <submittedName>
        <fullName evidence="2">DUF4321 domain-containing protein</fullName>
    </submittedName>
</protein>
<dbReference type="Proteomes" id="UP000426246">
    <property type="component" value="Chromosome"/>
</dbReference>
<dbReference type="Pfam" id="PF14209">
    <property type="entry name" value="DUF4321"/>
    <property type="match status" value="1"/>
</dbReference>
<dbReference type="KEGG" id="ppsc:EHS13_11085"/>
<sequence length="80" mass="8997">MKKTNLTLIIFIVLGLLAGTIIAELLTPVSSLAFLTKSAQMNWHPKADLQILKYDLDIQVKLNLISILCAIGAIWIYRRM</sequence>
<dbReference type="OrthoDB" id="2974387at2"/>
<evidence type="ECO:0000256" key="1">
    <source>
        <dbReference type="SAM" id="Phobius"/>
    </source>
</evidence>
<evidence type="ECO:0000313" key="3">
    <source>
        <dbReference type="Proteomes" id="UP000426246"/>
    </source>
</evidence>
<keyword evidence="1" id="KW-0812">Transmembrane</keyword>
<keyword evidence="3" id="KW-1185">Reference proteome</keyword>
<dbReference type="AlphaFoldDB" id="A0A6B8RH14"/>